<dbReference type="EMBL" id="KZ825332">
    <property type="protein sequence ID" value="RAH47133.1"/>
    <property type="molecule type" value="Genomic_DNA"/>
</dbReference>
<evidence type="ECO:0000313" key="2">
    <source>
        <dbReference type="Proteomes" id="UP000249057"/>
    </source>
</evidence>
<organism evidence="1 2">
    <name type="scientific">Aspergillus brunneoviolaceus CBS 621.78</name>
    <dbReference type="NCBI Taxonomy" id="1450534"/>
    <lineage>
        <taxon>Eukaryota</taxon>
        <taxon>Fungi</taxon>
        <taxon>Dikarya</taxon>
        <taxon>Ascomycota</taxon>
        <taxon>Pezizomycotina</taxon>
        <taxon>Eurotiomycetes</taxon>
        <taxon>Eurotiomycetidae</taxon>
        <taxon>Eurotiales</taxon>
        <taxon>Aspergillaceae</taxon>
        <taxon>Aspergillus</taxon>
        <taxon>Aspergillus subgen. Circumdati</taxon>
    </lineage>
</organism>
<reference evidence="1" key="1">
    <citation type="submission" date="2018-02" db="EMBL/GenBank/DDBJ databases">
        <title>The genomes of Aspergillus section Nigri reveals drivers in fungal speciation.</title>
        <authorList>
            <consortium name="DOE Joint Genome Institute"/>
            <person name="Vesth T.C."/>
            <person name="Nybo J."/>
            <person name="Theobald S."/>
            <person name="Brandl J."/>
            <person name="Frisvad J.C."/>
            <person name="Nielsen K.F."/>
            <person name="Lyhne E.K."/>
            <person name="Kogle M.E."/>
            <person name="Kuo A."/>
            <person name="Riley R."/>
            <person name="Clum A."/>
            <person name="Nolan M."/>
            <person name="Lipzen A."/>
            <person name="Salamov A."/>
            <person name="Henrissat B."/>
            <person name="Wiebenga A."/>
            <person name="De vries R.P."/>
            <person name="Grigoriev I.V."/>
            <person name="Mortensen U.H."/>
            <person name="Andersen M.R."/>
            <person name="Baker S.E."/>
        </authorList>
    </citation>
    <scope>NUCLEOTIDE SEQUENCE</scope>
    <source>
        <strain evidence="1">CBS 621.78</strain>
    </source>
</reference>
<accession>A0ACD1GD90</accession>
<sequence>MSAKPEYDHRESNELLLKRDHYIDQMNRSRRWACLRPLIYIGVAVVGFVEIIVFLVYLVETSRQPPLRDLNGLVPDCKSPPPSLPLAKMFPQQRLTDTIPCPNLVPTHQVLFRLDPMAVSDHRTESSKSATKENWLSYMPRGNGFIAVNHTEQLEYVLSPPIEKFGKNLYAVAVFHQMHCLYAIMSAYDDLVAGTSSMHKARDAHEHDHFHHHGHSDDPTEGPNGHVNHCFQYLRESLLCCGDTALEGQGQRAQPGTDGTGAVHECKDFDAIMAWADERRIMDGKHP</sequence>
<protein>
    <submittedName>
        <fullName evidence="1">Uncharacterized protein</fullName>
    </submittedName>
</protein>
<dbReference type="Proteomes" id="UP000249057">
    <property type="component" value="Unassembled WGS sequence"/>
</dbReference>
<keyword evidence="2" id="KW-1185">Reference proteome</keyword>
<proteinExistence type="predicted"/>
<evidence type="ECO:0000313" key="1">
    <source>
        <dbReference type="EMBL" id="RAH47133.1"/>
    </source>
</evidence>
<gene>
    <name evidence="1" type="ORF">BO95DRAFT_481180</name>
</gene>
<name>A0ACD1GD90_9EURO</name>